<accession>A0A0A9BM29</accession>
<reference evidence="2" key="2">
    <citation type="journal article" date="2015" name="Data Brief">
        <title>Shoot transcriptome of the giant reed, Arundo donax.</title>
        <authorList>
            <person name="Barrero R.A."/>
            <person name="Guerrero F.D."/>
            <person name="Moolhuijzen P."/>
            <person name="Goolsby J.A."/>
            <person name="Tidwell J."/>
            <person name="Bellgard S.E."/>
            <person name="Bellgard M.I."/>
        </authorList>
    </citation>
    <scope>NUCLEOTIDE SEQUENCE</scope>
    <source>
        <tissue evidence="2">Shoot tissue taken approximately 20 cm above the soil surface</tissue>
    </source>
</reference>
<protein>
    <submittedName>
        <fullName evidence="2">Uncharacterized protein</fullName>
    </submittedName>
</protein>
<sequence>MHVASPLGAILLFLSYMVRDALTLQTQHPFLHASRLREPSPAGDRRWRLDNGK</sequence>
<reference evidence="2" key="1">
    <citation type="submission" date="2014-09" db="EMBL/GenBank/DDBJ databases">
        <authorList>
            <person name="Magalhaes I.L.F."/>
            <person name="Oliveira U."/>
            <person name="Santos F.R."/>
            <person name="Vidigal T.H.D.A."/>
            <person name="Brescovit A.D."/>
            <person name="Santos A.J."/>
        </authorList>
    </citation>
    <scope>NUCLEOTIDE SEQUENCE</scope>
    <source>
        <tissue evidence="2">Shoot tissue taken approximately 20 cm above the soil surface</tissue>
    </source>
</reference>
<organism evidence="2">
    <name type="scientific">Arundo donax</name>
    <name type="common">Giant reed</name>
    <name type="synonym">Donax arundinaceus</name>
    <dbReference type="NCBI Taxonomy" id="35708"/>
    <lineage>
        <taxon>Eukaryota</taxon>
        <taxon>Viridiplantae</taxon>
        <taxon>Streptophyta</taxon>
        <taxon>Embryophyta</taxon>
        <taxon>Tracheophyta</taxon>
        <taxon>Spermatophyta</taxon>
        <taxon>Magnoliopsida</taxon>
        <taxon>Liliopsida</taxon>
        <taxon>Poales</taxon>
        <taxon>Poaceae</taxon>
        <taxon>PACMAD clade</taxon>
        <taxon>Arundinoideae</taxon>
        <taxon>Arundineae</taxon>
        <taxon>Arundo</taxon>
    </lineage>
</organism>
<feature type="signal peptide" evidence="1">
    <location>
        <begin position="1"/>
        <end position="23"/>
    </location>
</feature>
<feature type="chain" id="PRO_5002042936" evidence="1">
    <location>
        <begin position="24"/>
        <end position="53"/>
    </location>
</feature>
<keyword evidence="1" id="KW-0732">Signal</keyword>
<evidence type="ECO:0000313" key="2">
    <source>
        <dbReference type="EMBL" id="JAD62280.1"/>
    </source>
</evidence>
<proteinExistence type="predicted"/>
<dbReference type="AlphaFoldDB" id="A0A0A9BM29"/>
<evidence type="ECO:0000256" key="1">
    <source>
        <dbReference type="SAM" id="SignalP"/>
    </source>
</evidence>
<name>A0A0A9BM29_ARUDO</name>
<dbReference type="EMBL" id="GBRH01235615">
    <property type="protein sequence ID" value="JAD62280.1"/>
    <property type="molecule type" value="Transcribed_RNA"/>
</dbReference>